<evidence type="ECO:0000313" key="3">
    <source>
        <dbReference type="Proteomes" id="UP000784294"/>
    </source>
</evidence>
<feature type="compositionally biased region" description="Basic residues" evidence="1">
    <location>
        <begin position="1"/>
        <end position="23"/>
    </location>
</feature>
<evidence type="ECO:0000256" key="1">
    <source>
        <dbReference type="SAM" id="MobiDB-lite"/>
    </source>
</evidence>
<gene>
    <name evidence="2" type="ORF">PXEA_LOCUS28077</name>
</gene>
<organism evidence="2 3">
    <name type="scientific">Protopolystoma xenopodis</name>
    <dbReference type="NCBI Taxonomy" id="117903"/>
    <lineage>
        <taxon>Eukaryota</taxon>
        <taxon>Metazoa</taxon>
        <taxon>Spiralia</taxon>
        <taxon>Lophotrochozoa</taxon>
        <taxon>Platyhelminthes</taxon>
        <taxon>Monogenea</taxon>
        <taxon>Polyopisthocotylea</taxon>
        <taxon>Polystomatidea</taxon>
        <taxon>Polystomatidae</taxon>
        <taxon>Protopolystoma</taxon>
    </lineage>
</organism>
<keyword evidence="3" id="KW-1185">Reference proteome</keyword>
<dbReference type="Proteomes" id="UP000784294">
    <property type="component" value="Unassembled WGS sequence"/>
</dbReference>
<name>A0A3S5AXG1_9PLAT</name>
<proteinExistence type="predicted"/>
<reference evidence="2" key="1">
    <citation type="submission" date="2018-11" db="EMBL/GenBank/DDBJ databases">
        <authorList>
            <consortium name="Pathogen Informatics"/>
        </authorList>
    </citation>
    <scope>NUCLEOTIDE SEQUENCE</scope>
</reference>
<feature type="region of interest" description="Disordered" evidence="1">
    <location>
        <begin position="1"/>
        <end position="24"/>
    </location>
</feature>
<dbReference type="AlphaFoldDB" id="A0A3S5AXG1"/>
<accession>A0A3S5AXG1</accession>
<comment type="caution">
    <text evidence="2">The sequence shown here is derived from an EMBL/GenBank/DDBJ whole genome shotgun (WGS) entry which is preliminary data.</text>
</comment>
<protein>
    <submittedName>
        <fullName evidence="2">Uncharacterized protein</fullName>
    </submittedName>
</protein>
<dbReference type="EMBL" id="CAAALY010248069">
    <property type="protein sequence ID" value="VEL34637.1"/>
    <property type="molecule type" value="Genomic_DNA"/>
</dbReference>
<evidence type="ECO:0000313" key="2">
    <source>
        <dbReference type="EMBL" id="VEL34637.1"/>
    </source>
</evidence>
<sequence length="270" mass="29027">MSRGHRGGVRRHKGAKFRRTTPRKVRDCHAQAQVGLRSTEASGEGVADEATGRMKACSRHAHSACALLFIPRHWGLVVKPIIAASALLSIASRVSTDNPVQEPDHLLSIHIASWPLLACSARRLCPRSELPLAPTSCSAFTGGNLITARDGGERRVLSKPVRTASGADAPLLAPIYFSPPGWCLLAFAPSARPRPHARLAQAHSTPAHFRAHVRNPGRSESLKPHPHPLRPCLVAVEPPFVSRLLGFFSPFLRYSVLGGADVQTICGACS</sequence>